<dbReference type="Gene3D" id="3.40.228.10">
    <property type="entry name" value="Dimethylsulfoxide Reductase, domain 2"/>
    <property type="match status" value="1"/>
</dbReference>
<evidence type="ECO:0000256" key="2">
    <source>
        <dbReference type="ARBA" id="ARBA00010312"/>
    </source>
</evidence>
<dbReference type="SUPFAM" id="SSF53706">
    <property type="entry name" value="Formate dehydrogenase/DMSO reductase, domains 1-3"/>
    <property type="match status" value="1"/>
</dbReference>
<dbReference type="InterPro" id="IPR006657">
    <property type="entry name" value="MoPterin_dinucl-bd_dom"/>
</dbReference>
<dbReference type="PROSITE" id="PS00932">
    <property type="entry name" value="MOLYBDOPTERIN_PROK_3"/>
    <property type="match status" value="1"/>
</dbReference>
<comment type="caution">
    <text evidence="11">The sequence shown here is derived from an EMBL/GenBank/DDBJ whole genome shotgun (WGS) entry which is preliminary data.</text>
</comment>
<feature type="domain" description="4Fe-4S Mo/W bis-MGD-type" evidence="10">
    <location>
        <begin position="46"/>
        <end position="102"/>
    </location>
</feature>
<accession>A0A4Q2K046</accession>
<dbReference type="Gene3D" id="2.20.25.90">
    <property type="entry name" value="ADC-like domains"/>
    <property type="match status" value="1"/>
</dbReference>
<dbReference type="PANTHER" id="PTHR43742">
    <property type="entry name" value="TRIMETHYLAMINE-N-OXIDE REDUCTASE"/>
    <property type="match status" value="1"/>
</dbReference>
<dbReference type="NCBIfam" id="TIGR01409">
    <property type="entry name" value="TAT_signal_seq"/>
    <property type="match status" value="1"/>
</dbReference>
<evidence type="ECO:0000256" key="4">
    <source>
        <dbReference type="ARBA" id="ARBA00022505"/>
    </source>
</evidence>
<evidence type="ECO:0000256" key="5">
    <source>
        <dbReference type="ARBA" id="ARBA00022723"/>
    </source>
</evidence>
<keyword evidence="4" id="KW-0500">Molybdenum</keyword>
<dbReference type="Pfam" id="PF04879">
    <property type="entry name" value="Molybdop_Fe4S4"/>
    <property type="match status" value="1"/>
</dbReference>
<dbReference type="AlphaFoldDB" id="A0A4Q2K046"/>
<comment type="cofactor">
    <cofactor evidence="1">
        <name>Mo-bis(molybdopterin guanine dinucleotide)</name>
        <dbReference type="ChEBI" id="CHEBI:60539"/>
    </cofactor>
</comment>
<dbReference type="InterPro" id="IPR006963">
    <property type="entry name" value="Mopterin_OxRdtase_4Fe-4S_dom"/>
</dbReference>
<keyword evidence="12" id="KW-1185">Reference proteome</keyword>
<dbReference type="Pfam" id="PF01568">
    <property type="entry name" value="Molydop_binding"/>
    <property type="match status" value="1"/>
</dbReference>
<dbReference type="RefSeq" id="WP_118351051.1">
    <property type="nucleotide sequence ID" value="NZ_SDPW01000001.1"/>
</dbReference>
<dbReference type="InterPro" id="IPR006655">
    <property type="entry name" value="Mopterin_OxRdtase_prok_CS"/>
</dbReference>
<evidence type="ECO:0000256" key="8">
    <source>
        <dbReference type="ARBA" id="ARBA00023004"/>
    </source>
</evidence>
<evidence type="ECO:0000256" key="3">
    <source>
        <dbReference type="ARBA" id="ARBA00022485"/>
    </source>
</evidence>
<keyword evidence="8" id="KW-0408">Iron</keyword>
<reference evidence="11 12" key="1">
    <citation type="submission" date="2019-01" db="EMBL/GenBank/DDBJ databases">
        <title>Senegalimassilia sp. nov. KGMB04484 isolated human feces.</title>
        <authorList>
            <person name="Han K.-I."/>
            <person name="Kim J.-S."/>
            <person name="Lee K.C."/>
            <person name="Suh M.K."/>
            <person name="Eom M.K."/>
            <person name="Lee J.H."/>
            <person name="Park S.-H."/>
            <person name="Kang S.W."/>
            <person name="Park J.-E."/>
            <person name="Oh B.S."/>
            <person name="Yu S.Y."/>
            <person name="Choi S.-H."/>
            <person name="Lee D.H."/>
            <person name="Yoon H."/>
            <person name="Kim B.-Y."/>
            <person name="Lee J.H."/>
            <person name="Lee J.-S."/>
        </authorList>
    </citation>
    <scope>NUCLEOTIDE SEQUENCE [LARGE SCALE GENOMIC DNA]</scope>
    <source>
        <strain evidence="11 12">KGMB04484</strain>
    </source>
</reference>
<dbReference type="GO" id="GO:0051539">
    <property type="term" value="F:4 iron, 4 sulfur cluster binding"/>
    <property type="evidence" value="ECO:0007669"/>
    <property type="project" value="UniProtKB-KW"/>
</dbReference>
<keyword evidence="5" id="KW-0479">Metal-binding</keyword>
<dbReference type="GO" id="GO:0016491">
    <property type="term" value="F:oxidoreductase activity"/>
    <property type="evidence" value="ECO:0007669"/>
    <property type="project" value="UniProtKB-KW"/>
</dbReference>
<dbReference type="GO" id="GO:0043546">
    <property type="term" value="F:molybdopterin cofactor binding"/>
    <property type="evidence" value="ECO:0007669"/>
    <property type="project" value="InterPro"/>
</dbReference>
<dbReference type="InterPro" id="IPR019546">
    <property type="entry name" value="TAT_signal_bac_arc"/>
</dbReference>
<keyword evidence="3" id="KW-0004">4Fe-4S</keyword>
<sequence length="905" mass="101390">MTNQTMTRRSFVKAAGALGAAAGLGIQATGCFTKADSAYAEQAGEEKIYKTSCRACIASCAVLAHVRDGRVVKIEGNPESPMSQGGVCAKGLSGIQALYNPMRNKYPMKRVGERGTNNWERMSWDDALTEICTEINRVSDKYGSEAISVSTGGGGNPHFSNVKRFGEAINTPNVWEPGCSQCYLPRMAASILAYGAGKPNNLSFSDSNGWDFYFDDCKVTTIVLWGTDPSNSSVATGGRCLAELRARPQGLRTVVIDPRYTLDASKAEVWLPIRPGTDVALLLAWTRWIIDKKKYDEQFCKTWTNMPYLINPETRLTLKATEAGLEGTDKDYVVWDANTNQPVVVTDFPMNTDVDPELFGTHVVNGLECKSGGQLLKESCEEWTLEKAAEICWLDAAQIEKALEIYTDPDGQSAIMQGVAIDQYPQSQQSALGALNLEFLMGNVEKPGAMLQKFASAPCKDQLGNTPRLLTEAKVRKRCGYLEHKGLICWDMAHIPSVLRAMQYGDPYQIHMWIERSGNKHVVLGNSSCLDEVVPHLDTVVHIFMYPTAFSVMCADYLLPCTEWLETNLPIPQLNTIVMRQAVTHLFEGVEEGIIWTQIVQKCAELGNKHCPKAFDKDACHTTPFYKNEYEKQIQHLNKLDMTWDEACEEGVIKWAEPEEYRTYYTYLNDDGTGKPKGFGTPSKKLEVYCESNIILGRTGYPWAQCDETAHLTLEPASKDYEPLAYYEEPAESPLTDTEYPLVLTEGRLPMYHHGTLRNVPWLREIYPVPEMWIHPDDAAKYGISDGEWVDIESRRGKTHGRARVTTAIAKGVVYQERFWAPELLDSDHPDQAYKVMNINVLTKNDPPYNPEYGTYTLRGFQVKVSPSNDAILNEVWTEPEQFEPWLPEYSDPTDDVFDYGAPAK</sequence>
<gene>
    <name evidence="11" type="ORF">ET524_03660</name>
</gene>
<dbReference type="GO" id="GO:0046872">
    <property type="term" value="F:metal ion binding"/>
    <property type="evidence" value="ECO:0007669"/>
    <property type="project" value="UniProtKB-KW"/>
</dbReference>
<comment type="similarity">
    <text evidence="2">Belongs to the prokaryotic molybdopterin-containing oxidoreductase family.</text>
</comment>
<dbReference type="InterPro" id="IPR009010">
    <property type="entry name" value="Asp_de-COase-like_dom_sf"/>
</dbReference>
<evidence type="ECO:0000256" key="9">
    <source>
        <dbReference type="ARBA" id="ARBA00023014"/>
    </source>
</evidence>
<evidence type="ECO:0000256" key="7">
    <source>
        <dbReference type="ARBA" id="ARBA00023002"/>
    </source>
</evidence>
<dbReference type="SMART" id="SM00926">
    <property type="entry name" value="Molybdop_Fe4S4"/>
    <property type="match status" value="1"/>
</dbReference>
<dbReference type="OrthoDB" id="3169095at2"/>
<name>A0A4Q2K046_9ACTN</name>
<evidence type="ECO:0000256" key="6">
    <source>
        <dbReference type="ARBA" id="ARBA00022729"/>
    </source>
</evidence>
<dbReference type="Proteomes" id="UP000293345">
    <property type="component" value="Unassembled WGS sequence"/>
</dbReference>
<keyword evidence="7" id="KW-0560">Oxidoreductase</keyword>
<dbReference type="EMBL" id="SDPW01000001">
    <property type="protein sequence ID" value="RXZ53688.1"/>
    <property type="molecule type" value="Genomic_DNA"/>
</dbReference>
<evidence type="ECO:0000313" key="12">
    <source>
        <dbReference type="Proteomes" id="UP000293345"/>
    </source>
</evidence>
<protein>
    <submittedName>
        <fullName evidence="11">Twin-arginine translocation signal domain-containing protein</fullName>
    </submittedName>
</protein>
<dbReference type="SUPFAM" id="SSF50692">
    <property type="entry name" value="ADC-like"/>
    <property type="match status" value="1"/>
</dbReference>
<proteinExistence type="inferred from homology"/>
<keyword evidence="9" id="KW-0411">Iron-sulfur</keyword>
<dbReference type="PROSITE" id="PS51669">
    <property type="entry name" value="4FE4S_MOW_BIS_MGD"/>
    <property type="match status" value="1"/>
</dbReference>
<keyword evidence="6" id="KW-0732">Signal</keyword>
<dbReference type="PANTHER" id="PTHR43742:SF9">
    <property type="entry name" value="TETRATHIONATE REDUCTASE SUBUNIT A"/>
    <property type="match status" value="1"/>
</dbReference>
<dbReference type="PROSITE" id="PS51318">
    <property type="entry name" value="TAT"/>
    <property type="match status" value="1"/>
</dbReference>
<dbReference type="Gene3D" id="3.40.50.740">
    <property type="match status" value="2"/>
</dbReference>
<evidence type="ECO:0000256" key="1">
    <source>
        <dbReference type="ARBA" id="ARBA00001942"/>
    </source>
</evidence>
<dbReference type="Gene3D" id="2.40.40.20">
    <property type="match status" value="1"/>
</dbReference>
<evidence type="ECO:0000259" key="10">
    <source>
        <dbReference type="PROSITE" id="PS51669"/>
    </source>
</evidence>
<dbReference type="InterPro" id="IPR006656">
    <property type="entry name" value="Mopterin_OxRdtase"/>
</dbReference>
<evidence type="ECO:0000313" key="11">
    <source>
        <dbReference type="EMBL" id="RXZ53688.1"/>
    </source>
</evidence>
<organism evidence="11 12">
    <name type="scientific">Senegalimassilia faecalis</name>
    <dbReference type="NCBI Taxonomy" id="2509433"/>
    <lineage>
        <taxon>Bacteria</taxon>
        <taxon>Bacillati</taxon>
        <taxon>Actinomycetota</taxon>
        <taxon>Coriobacteriia</taxon>
        <taxon>Coriobacteriales</taxon>
        <taxon>Coriobacteriaceae</taxon>
        <taxon>Senegalimassilia</taxon>
    </lineage>
</organism>
<dbReference type="Pfam" id="PF00384">
    <property type="entry name" value="Molybdopterin"/>
    <property type="match status" value="1"/>
</dbReference>
<dbReference type="InterPro" id="IPR006311">
    <property type="entry name" value="TAT_signal"/>
</dbReference>
<dbReference type="InterPro" id="IPR050612">
    <property type="entry name" value="Prok_Mopterin_Oxidored"/>
</dbReference>